<dbReference type="InterPro" id="IPR050957">
    <property type="entry name" value="BMP_lipoprotein"/>
</dbReference>
<dbReference type="AlphaFoldDB" id="A0A429GCN6"/>
<keyword evidence="9" id="KW-1185">Reference proteome</keyword>
<dbReference type="CDD" id="cd06354">
    <property type="entry name" value="PBP1_PrnA-like"/>
    <property type="match status" value="1"/>
</dbReference>
<evidence type="ECO:0000256" key="5">
    <source>
        <dbReference type="ARBA" id="ARBA00023136"/>
    </source>
</evidence>
<accession>A0A429GCN6</accession>
<dbReference type="GO" id="GO:0005886">
    <property type="term" value="C:plasma membrane"/>
    <property type="evidence" value="ECO:0007669"/>
    <property type="project" value="UniProtKB-SubCell"/>
</dbReference>
<evidence type="ECO:0000256" key="3">
    <source>
        <dbReference type="ARBA" id="ARBA00022475"/>
    </source>
</evidence>
<reference evidence="8 9" key="1">
    <citation type="submission" date="2018-10" db="EMBL/GenBank/DDBJ databases">
        <title>Co-occurring genomic capacity for anaerobic methane metabolism and dissimilatory sulfite reduction discovered in the Korarchaeota.</title>
        <authorList>
            <person name="Mckay L.J."/>
            <person name="Dlakic M."/>
            <person name="Fields M.W."/>
            <person name="Delmont T.O."/>
            <person name="Eren A.M."/>
            <person name="Jay Z.J."/>
            <person name="Klingelsmith K.B."/>
            <person name="Rusch D.B."/>
            <person name="Inskeep W.P."/>
        </authorList>
    </citation>
    <scope>NUCLEOTIDE SEQUENCE [LARGE SCALE GENOMIC DNA]</scope>
    <source>
        <strain evidence="8 9">MDKW</strain>
    </source>
</reference>
<organism evidence="8 9">
    <name type="scientific">Candidatus Methanodesulfokora washburnensis</name>
    <dbReference type="NCBI Taxonomy" id="2478471"/>
    <lineage>
        <taxon>Archaea</taxon>
        <taxon>Thermoproteota</taxon>
        <taxon>Candidatus Korarchaeia</taxon>
        <taxon>Candidatus Korarchaeia incertae sedis</taxon>
        <taxon>Candidatus Methanodesulfokora</taxon>
    </lineage>
</organism>
<dbReference type="RefSeq" id="WP_125672919.1">
    <property type="nucleotide sequence ID" value="NZ_RCOS01000173.1"/>
</dbReference>
<keyword evidence="6" id="KW-0449">Lipoprotein</keyword>
<evidence type="ECO:0000259" key="7">
    <source>
        <dbReference type="Pfam" id="PF02608"/>
    </source>
</evidence>
<comment type="subcellular location">
    <subcellularLocation>
        <location evidence="1">Cell membrane</location>
        <topology evidence="1">Lipid-anchor</topology>
    </subcellularLocation>
</comment>
<dbReference type="PANTHER" id="PTHR34296:SF2">
    <property type="entry name" value="ABC TRANSPORTER GUANOSINE-BINDING PROTEIN NUPN"/>
    <property type="match status" value="1"/>
</dbReference>
<comment type="caution">
    <text evidence="8">The sequence shown here is derived from an EMBL/GenBank/DDBJ whole genome shotgun (WGS) entry which is preliminary data.</text>
</comment>
<gene>
    <name evidence="8" type="ORF">D6D85_15795</name>
</gene>
<name>A0A429GCN6_9CREN</name>
<dbReference type="PANTHER" id="PTHR34296">
    <property type="entry name" value="TRANSCRIPTIONAL ACTIVATOR PROTEIN MED"/>
    <property type="match status" value="1"/>
</dbReference>
<dbReference type="InterPro" id="IPR003760">
    <property type="entry name" value="PnrA-like"/>
</dbReference>
<evidence type="ECO:0000313" key="9">
    <source>
        <dbReference type="Proteomes" id="UP000277582"/>
    </source>
</evidence>
<dbReference type="Proteomes" id="UP000277582">
    <property type="component" value="Unassembled WGS sequence"/>
</dbReference>
<feature type="domain" description="ABC transporter substrate-binding protein PnrA-like" evidence="7">
    <location>
        <begin position="56"/>
        <end position="356"/>
    </location>
</feature>
<sequence>MRAGVSKTVLVALVILILVVVAAAAVLMRPAQPTTSTQPTPTQPTQPAAPQKKVKVAVIFDIGGRGDLSFNDMAWMGAERAKKDFGVEVTYVQSRTSADYLPNLRSLSQSKEYDLIICVGFLMTDALNQTAHEFPNQKYAIIDSVVNAPNVRGIIFKENEGSALVGALAGFATKTNKVGVVLGIEIPVLYHFEAGFYWGVNYAENITGKKVQIIYKYTGSFTDAALGKQVAEGMLTQGADVLYNVAGLTGKGMLDAVADYGAAHGLTMGPPFGIGVDADQDWIHPGFVIASMMKRVDNGVYYAIRDVVYGNFTGGVMPLGLKEGGVKMSDENDLIAFIEVAKMLGAKLPDTPENIIAKYKQMRSQIPQSVWDQLKTLEEKIKKGEIVIPTANSPDEIKQIRARYGVTG</sequence>
<dbReference type="EMBL" id="RCOS01000173">
    <property type="protein sequence ID" value="RSN71523.1"/>
    <property type="molecule type" value="Genomic_DNA"/>
</dbReference>
<evidence type="ECO:0000256" key="6">
    <source>
        <dbReference type="ARBA" id="ARBA00023288"/>
    </source>
</evidence>
<dbReference type="Gene3D" id="3.40.50.2300">
    <property type="match status" value="2"/>
</dbReference>
<dbReference type="Pfam" id="PF02608">
    <property type="entry name" value="Bmp"/>
    <property type="match status" value="1"/>
</dbReference>
<protein>
    <submittedName>
        <fullName evidence="8">BMP family ABC transporter substrate-binding protein</fullName>
    </submittedName>
</protein>
<evidence type="ECO:0000256" key="2">
    <source>
        <dbReference type="ARBA" id="ARBA00008610"/>
    </source>
</evidence>
<dbReference type="SUPFAM" id="SSF53822">
    <property type="entry name" value="Periplasmic binding protein-like I"/>
    <property type="match status" value="1"/>
</dbReference>
<evidence type="ECO:0000256" key="4">
    <source>
        <dbReference type="ARBA" id="ARBA00022729"/>
    </source>
</evidence>
<evidence type="ECO:0000256" key="1">
    <source>
        <dbReference type="ARBA" id="ARBA00004193"/>
    </source>
</evidence>
<evidence type="ECO:0000313" key="8">
    <source>
        <dbReference type="EMBL" id="RSN71523.1"/>
    </source>
</evidence>
<keyword evidence="4" id="KW-0732">Signal</keyword>
<proteinExistence type="inferred from homology"/>
<keyword evidence="3" id="KW-1003">Cell membrane</keyword>
<dbReference type="OrthoDB" id="26626at2157"/>
<dbReference type="InterPro" id="IPR028082">
    <property type="entry name" value="Peripla_BP_I"/>
</dbReference>
<keyword evidence="5" id="KW-0472">Membrane</keyword>
<comment type="similarity">
    <text evidence="2">Belongs to the BMP lipoprotein family.</text>
</comment>